<evidence type="ECO:0000256" key="1">
    <source>
        <dbReference type="SAM" id="Phobius"/>
    </source>
</evidence>
<dbReference type="Proteomes" id="UP000034954">
    <property type="component" value="Unassembled WGS sequence"/>
</dbReference>
<dbReference type="PANTHER" id="PTHR39430">
    <property type="entry name" value="MEMBRANE-ASSOCIATED PROTEASE-RELATED"/>
    <property type="match status" value="1"/>
</dbReference>
<feature type="transmembrane region" description="Helical" evidence="1">
    <location>
        <begin position="220"/>
        <end position="240"/>
    </location>
</feature>
<feature type="transmembrane region" description="Helical" evidence="1">
    <location>
        <begin position="195"/>
        <end position="213"/>
    </location>
</feature>
<proteinExistence type="predicted"/>
<sequence length="319" mass="36310">MNSWSGLKQYNKIFLLFFLVLVLSSLLAPLIKAILDTLLTSSPFIKSLLNFKQESYDFGRVMRRIMMAVAILLIFFLRKPLKIGSLIMSGIKPIRGWRKQLQTGFLLGTGMFVIYVAILWLSGIQTFRPDTRSFADIVVRLLTLILIAGLVGGIEELLFRGFIFQSMLVDMRAVSAIAISSLFFSSLHFFKVKYLVSSGIQPFIGFIIIYQSFKYIVIDFVAIWPALIGLFLVGAVLSYSCLRTKSLYLAIGLHAGWVFLMKTNKLLFDHHAGKHFEWLFGDHYIVTGVLGWIFLLFTFILIRFITKATYHGKDPARAF</sequence>
<dbReference type="GO" id="GO:0080120">
    <property type="term" value="P:CAAX-box protein maturation"/>
    <property type="evidence" value="ECO:0007669"/>
    <property type="project" value="UniProtKB-ARBA"/>
</dbReference>
<evidence type="ECO:0000259" key="2">
    <source>
        <dbReference type="Pfam" id="PF02517"/>
    </source>
</evidence>
<keyword evidence="4" id="KW-1185">Reference proteome</keyword>
<dbReference type="Pfam" id="PF02517">
    <property type="entry name" value="Rce1-like"/>
    <property type="match status" value="1"/>
</dbReference>
<protein>
    <recommendedName>
        <fullName evidence="2">CAAX prenyl protease 2/Lysostaphin resistance protein A-like domain-containing protein</fullName>
    </recommendedName>
</protein>
<dbReference type="InterPro" id="IPR003675">
    <property type="entry name" value="Rce1/LyrA-like_dom"/>
</dbReference>
<feature type="transmembrane region" description="Helical" evidence="1">
    <location>
        <begin position="105"/>
        <end position="125"/>
    </location>
</feature>
<dbReference type="PANTHER" id="PTHR39430:SF1">
    <property type="entry name" value="PROTEASE"/>
    <property type="match status" value="1"/>
</dbReference>
<dbReference type="GO" id="GO:0004175">
    <property type="term" value="F:endopeptidase activity"/>
    <property type="evidence" value="ECO:0007669"/>
    <property type="project" value="UniProtKB-ARBA"/>
</dbReference>
<dbReference type="EMBL" id="LAQJ01000258">
    <property type="protein sequence ID" value="KKO18548.1"/>
    <property type="molecule type" value="Genomic_DNA"/>
</dbReference>
<feature type="transmembrane region" description="Helical" evidence="1">
    <location>
        <begin position="61"/>
        <end position="78"/>
    </location>
</feature>
<organism evidence="3 4">
    <name type="scientific">Candidatus Brocadia fulgida</name>
    <dbReference type="NCBI Taxonomy" id="380242"/>
    <lineage>
        <taxon>Bacteria</taxon>
        <taxon>Pseudomonadati</taxon>
        <taxon>Planctomycetota</taxon>
        <taxon>Candidatus Brocadiia</taxon>
        <taxon>Candidatus Brocadiales</taxon>
        <taxon>Candidatus Brocadiaceae</taxon>
        <taxon>Candidatus Brocadia</taxon>
    </lineage>
</organism>
<accession>A0A0M2UR32</accession>
<feature type="domain" description="CAAX prenyl protease 2/Lysostaphin resistance protein A-like" evidence="2">
    <location>
        <begin position="141"/>
        <end position="259"/>
    </location>
</feature>
<keyword evidence="1" id="KW-0812">Transmembrane</keyword>
<keyword evidence="1" id="KW-0472">Membrane</keyword>
<gene>
    <name evidence="3" type="ORF">BROFUL_02755</name>
</gene>
<evidence type="ECO:0000313" key="3">
    <source>
        <dbReference type="EMBL" id="KKO18548.1"/>
    </source>
</evidence>
<feature type="transmembrane region" description="Helical" evidence="1">
    <location>
        <begin position="246"/>
        <end position="263"/>
    </location>
</feature>
<feature type="transmembrane region" description="Helical" evidence="1">
    <location>
        <begin position="284"/>
        <end position="305"/>
    </location>
</feature>
<keyword evidence="1" id="KW-1133">Transmembrane helix</keyword>
<comment type="caution">
    <text evidence="3">The sequence shown here is derived from an EMBL/GenBank/DDBJ whole genome shotgun (WGS) entry which is preliminary data.</text>
</comment>
<name>A0A0M2UR32_9BACT</name>
<dbReference type="AlphaFoldDB" id="A0A0M2UR32"/>
<evidence type="ECO:0000313" key="4">
    <source>
        <dbReference type="Proteomes" id="UP000034954"/>
    </source>
</evidence>
<reference evidence="3 4" key="1">
    <citation type="journal article" date="2013" name="BMC Microbiol.">
        <title>Identification of the type II cytochrome c maturation pathway in anammox bacteria by comparative genomics.</title>
        <authorList>
            <person name="Ferousi C."/>
            <person name="Speth D.R."/>
            <person name="Reimann J."/>
            <person name="Op den Camp H.J."/>
            <person name="Allen J.W."/>
            <person name="Keltjens J.T."/>
            <person name="Jetten M.S."/>
        </authorList>
    </citation>
    <scope>NUCLEOTIDE SEQUENCE [LARGE SCALE GENOMIC DNA]</scope>
    <source>
        <strain evidence="3">RU1</strain>
    </source>
</reference>
<feature type="transmembrane region" description="Helical" evidence="1">
    <location>
        <begin position="137"/>
        <end position="159"/>
    </location>
</feature>